<evidence type="ECO:0000256" key="2">
    <source>
        <dbReference type="ARBA" id="ARBA00022670"/>
    </source>
</evidence>
<organism evidence="8 9">
    <name type="scientific">Mumia zhuanghuii</name>
    <dbReference type="NCBI Taxonomy" id="2585211"/>
    <lineage>
        <taxon>Bacteria</taxon>
        <taxon>Bacillati</taxon>
        <taxon>Actinomycetota</taxon>
        <taxon>Actinomycetes</taxon>
        <taxon>Propionibacteriales</taxon>
        <taxon>Nocardioidaceae</taxon>
        <taxon>Mumia</taxon>
    </lineage>
</organism>
<dbReference type="OrthoDB" id="9758917at2"/>
<dbReference type="SUPFAM" id="SSF50494">
    <property type="entry name" value="Trypsin-like serine proteases"/>
    <property type="match status" value="1"/>
</dbReference>
<dbReference type="InterPro" id="IPR009003">
    <property type="entry name" value="Peptidase_S1_PA"/>
</dbReference>
<dbReference type="FunFam" id="2.40.10.10:FF:000001">
    <property type="entry name" value="Periplasmic serine protease DegS"/>
    <property type="match status" value="1"/>
</dbReference>
<dbReference type="AlphaFoldDB" id="A0A5Q6S2R5"/>
<evidence type="ECO:0000256" key="1">
    <source>
        <dbReference type="ARBA" id="ARBA00010541"/>
    </source>
</evidence>
<dbReference type="InterPro" id="IPR036034">
    <property type="entry name" value="PDZ_sf"/>
</dbReference>
<keyword evidence="2" id="KW-0645">Protease</keyword>
<comment type="similarity">
    <text evidence="1">Belongs to the peptidase S1C family.</text>
</comment>
<dbReference type="Pfam" id="PF13365">
    <property type="entry name" value="Trypsin_2"/>
    <property type="match status" value="1"/>
</dbReference>
<dbReference type="Gene3D" id="2.30.42.10">
    <property type="match status" value="1"/>
</dbReference>
<dbReference type="Gene3D" id="2.40.10.10">
    <property type="entry name" value="Trypsin-like serine proteases"/>
    <property type="match status" value="2"/>
</dbReference>
<dbReference type="InterPro" id="IPR001478">
    <property type="entry name" value="PDZ"/>
</dbReference>
<dbReference type="InterPro" id="IPR001940">
    <property type="entry name" value="Peptidase_S1C"/>
</dbReference>
<dbReference type="GO" id="GO:0006508">
    <property type="term" value="P:proteolysis"/>
    <property type="evidence" value="ECO:0007669"/>
    <property type="project" value="UniProtKB-KW"/>
</dbReference>
<accession>A0A5Q6S2R5</accession>
<evidence type="ECO:0000256" key="4">
    <source>
        <dbReference type="ARBA" id="ARBA00022825"/>
    </source>
</evidence>
<feature type="region of interest" description="Disordered" evidence="5">
    <location>
        <begin position="1"/>
        <end position="99"/>
    </location>
</feature>
<feature type="domain" description="PDZ" evidence="7">
    <location>
        <begin position="346"/>
        <end position="443"/>
    </location>
</feature>
<dbReference type="Pfam" id="PF13180">
    <property type="entry name" value="PDZ_2"/>
    <property type="match status" value="1"/>
</dbReference>
<dbReference type="PROSITE" id="PS50106">
    <property type="entry name" value="PDZ"/>
    <property type="match status" value="1"/>
</dbReference>
<sequence>MSQVPLRDAGHAEVMNEESRPSDPMGQAPQPAPQPTPSYAAPSGAGYPSTSGTPAGAEYTHRYGATGTQERPAEHTQPYPFGFTPNALTPPPSKPRKTRSGGLAAAVVAGALVAGIVGGIGGAAGYDALTDDASTGSQVSSLDASNVSNSSIPETQIEKVAQSVLPSTVQLNVRGGQESGSGTGIVISSDGEILTNNHVVEAAADGGEITVSFNDGSIARAEIVGRDPVTDLAVVKAADKSGLTPAKLGSSADLRVGQQVVAIGSPFGLESTVTTGIVSALNRPVQAGESAETSNVFPAIQTDAAINPGNSGGPLVDADGAVIGINSAIRTSGGESGSIGLGFAIPIDLAKNVAAQLVDGKTVEHARIGVTVSDAVETDGMTTIGAEVKSVSDGSAAAKAGIETGDVIVRIDDQAIASSDALVATVRGYQPGDKVSLTYTRDGKQQTADVTLDSDGGSLGS</sequence>
<keyword evidence="6" id="KW-1133">Transmembrane helix</keyword>
<keyword evidence="3" id="KW-0378">Hydrolase</keyword>
<dbReference type="InterPro" id="IPR051201">
    <property type="entry name" value="Chloro_Bact_Ser_Proteases"/>
</dbReference>
<dbReference type="SUPFAM" id="SSF50156">
    <property type="entry name" value="PDZ domain-like"/>
    <property type="match status" value="1"/>
</dbReference>
<evidence type="ECO:0000256" key="3">
    <source>
        <dbReference type="ARBA" id="ARBA00022801"/>
    </source>
</evidence>
<protein>
    <submittedName>
        <fullName evidence="8">PDZ domain-containing protein</fullName>
    </submittedName>
</protein>
<dbReference type="SMART" id="SM00228">
    <property type="entry name" value="PDZ"/>
    <property type="match status" value="1"/>
</dbReference>
<dbReference type="Proteomes" id="UP000307768">
    <property type="component" value="Unassembled WGS sequence"/>
</dbReference>
<dbReference type="PANTHER" id="PTHR43343:SF3">
    <property type="entry name" value="PROTEASE DO-LIKE 8, CHLOROPLASTIC"/>
    <property type="match status" value="1"/>
</dbReference>
<dbReference type="PANTHER" id="PTHR43343">
    <property type="entry name" value="PEPTIDASE S12"/>
    <property type="match status" value="1"/>
</dbReference>
<dbReference type="EMBL" id="VDFQ02000001">
    <property type="protein sequence ID" value="KAA1424590.1"/>
    <property type="molecule type" value="Genomic_DNA"/>
</dbReference>
<gene>
    <name evidence="8" type="ORF">FE697_001290</name>
</gene>
<feature type="transmembrane region" description="Helical" evidence="6">
    <location>
        <begin position="103"/>
        <end position="126"/>
    </location>
</feature>
<evidence type="ECO:0000256" key="6">
    <source>
        <dbReference type="SAM" id="Phobius"/>
    </source>
</evidence>
<name>A0A5Q6S2R5_9ACTN</name>
<keyword evidence="6" id="KW-0812">Transmembrane</keyword>
<evidence type="ECO:0000313" key="8">
    <source>
        <dbReference type="EMBL" id="KAA1424590.1"/>
    </source>
</evidence>
<dbReference type="GO" id="GO:0004252">
    <property type="term" value="F:serine-type endopeptidase activity"/>
    <property type="evidence" value="ECO:0007669"/>
    <property type="project" value="InterPro"/>
</dbReference>
<evidence type="ECO:0000313" key="9">
    <source>
        <dbReference type="Proteomes" id="UP000307768"/>
    </source>
</evidence>
<keyword evidence="4" id="KW-0720">Serine protease</keyword>
<comment type="caution">
    <text evidence="8">The sequence shown here is derived from an EMBL/GenBank/DDBJ whole genome shotgun (WGS) entry which is preliminary data.</text>
</comment>
<dbReference type="PRINTS" id="PR00834">
    <property type="entry name" value="PROTEASES2C"/>
</dbReference>
<evidence type="ECO:0000256" key="5">
    <source>
        <dbReference type="SAM" id="MobiDB-lite"/>
    </source>
</evidence>
<proteinExistence type="inferred from homology"/>
<reference evidence="8 9" key="1">
    <citation type="submission" date="2019-09" db="EMBL/GenBank/DDBJ databases">
        <title>Mumia zhuanghuii sp. nov. isolated from the intestinal contents of plateau pika (Ochotona curzoniae) in the Qinghai-Tibet plateau of China.</title>
        <authorList>
            <person name="Tian Z."/>
        </authorList>
    </citation>
    <scope>NUCLEOTIDE SEQUENCE [LARGE SCALE GENOMIC DNA]</scope>
    <source>
        <strain evidence="9">350</strain>
    </source>
</reference>
<dbReference type="InterPro" id="IPR043504">
    <property type="entry name" value="Peptidase_S1_PA_chymotrypsin"/>
</dbReference>
<keyword evidence="6" id="KW-0472">Membrane</keyword>
<evidence type="ECO:0000259" key="7">
    <source>
        <dbReference type="PROSITE" id="PS50106"/>
    </source>
</evidence>